<dbReference type="Gene3D" id="3.30.1180.10">
    <property type="match status" value="1"/>
</dbReference>
<dbReference type="Gene3D" id="3.40.50.10170">
    <property type="match status" value="1"/>
</dbReference>
<dbReference type="PANTHER" id="PTHR33434">
    <property type="entry name" value="DEGV DOMAIN-CONTAINING PROTEIN DR_1986-RELATED"/>
    <property type="match status" value="1"/>
</dbReference>
<dbReference type="OrthoDB" id="9780660at2"/>
<dbReference type="Pfam" id="PF02645">
    <property type="entry name" value="DegV"/>
    <property type="match status" value="1"/>
</dbReference>
<dbReference type="InterPro" id="IPR003797">
    <property type="entry name" value="DegV"/>
</dbReference>
<dbReference type="RefSeq" id="WP_073184724.1">
    <property type="nucleotide sequence ID" value="NZ_FQXI01000008.1"/>
</dbReference>
<accession>A0A1M5SNG3</accession>
<dbReference type="SUPFAM" id="SSF82549">
    <property type="entry name" value="DAK1/DegV-like"/>
    <property type="match status" value="1"/>
</dbReference>
<evidence type="ECO:0000313" key="3">
    <source>
        <dbReference type="Proteomes" id="UP000184032"/>
    </source>
</evidence>
<dbReference type="InterPro" id="IPR050270">
    <property type="entry name" value="DegV_domain_contain"/>
</dbReference>
<dbReference type="STRING" id="1120995.SAMN02745245_01225"/>
<evidence type="ECO:0000256" key="1">
    <source>
        <dbReference type="ARBA" id="ARBA00023121"/>
    </source>
</evidence>
<dbReference type="PROSITE" id="PS51482">
    <property type="entry name" value="DEGV"/>
    <property type="match status" value="1"/>
</dbReference>
<dbReference type="AlphaFoldDB" id="A0A1M5SNG3"/>
<sequence length="297" mass="33570">MKLKIIADSGCDLNREIIDELNIDILNIIVTSDGVEYRDGIDIKSDELFKKQREGSDFKTAQIPLYDYLEKFDALASEGKDFIYISLSSGITGGYNNSLLALEEMRKKYPNVKMASVDSCSASVGFGLVTYYAALAVKNGANFEETVEFLDFLVENVRHIFTVFDMEYLYRGGRVSRTARSVGKILNIRPLINVKEKELQVRELCRGNHKSYKRMLEIIKSSIDHERSFDVIYPIYGEDEETIMPFLELLESDLSAELVPQSLGCAIGAHTGPDIIGAGYLENEIPSKFHKYLKKEI</sequence>
<dbReference type="InterPro" id="IPR043168">
    <property type="entry name" value="DegV_C"/>
</dbReference>
<proteinExistence type="predicted"/>
<dbReference type="Proteomes" id="UP000184032">
    <property type="component" value="Unassembled WGS sequence"/>
</dbReference>
<protein>
    <submittedName>
        <fullName evidence="2">EDD domain protein, DegV family</fullName>
    </submittedName>
</protein>
<dbReference type="NCBIfam" id="TIGR00762">
    <property type="entry name" value="DegV"/>
    <property type="match status" value="1"/>
</dbReference>
<name>A0A1M5SNG3_9FIRM</name>
<evidence type="ECO:0000313" key="2">
    <source>
        <dbReference type="EMBL" id="SHH40032.1"/>
    </source>
</evidence>
<dbReference type="GO" id="GO:0008289">
    <property type="term" value="F:lipid binding"/>
    <property type="evidence" value="ECO:0007669"/>
    <property type="project" value="UniProtKB-KW"/>
</dbReference>
<reference evidence="2 3" key="1">
    <citation type="submission" date="2016-11" db="EMBL/GenBank/DDBJ databases">
        <authorList>
            <person name="Jaros S."/>
            <person name="Januszkiewicz K."/>
            <person name="Wedrychowicz H."/>
        </authorList>
    </citation>
    <scope>NUCLEOTIDE SEQUENCE [LARGE SCALE GENOMIC DNA]</scope>
    <source>
        <strain evidence="2 3">DSM 21120</strain>
    </source>
</reference>
<dbReference type="PANTHER" id="PTHR33434:SF2">
    <property type="entry name" value="FATTY ACID-BINDING PROTEIN TM_1468"/>
    <property type="match status" value="1"/>
</dbReference>
<keyword evidence="3" id="KW-1185">Reference proteome</keyword>
<organism evidence="2 3">
    <name type="scientific">Anaerosphaera aminiphila DSM 21120</name>
    <dbReference type="NCBI Taxonomy" id="1120995"/>
    <lineage>
        <taxon>Bacteria</taxon>
        <taxon>Bacillati</taxon>
        <taxon>Bacillota</taxon>
        <taxon>Tissierellia</taxon>
        <taxon>Tissierellales</taxon>
        <taxon>Peptoniphilaceae</taxon>
        <taxon>Anaerosphaera</taxon>
    </lineage>
</organism>
<keyword evidence="1" id="KW-0446">Lipid-binding</keyword>
<dbReference type="EMBL" id="FQXI01000008">
    <property type="protein sequence ID" value="SHH40032.1"/>
    <property type="molecule type" value="Genomic_DNA"/>
</dbReference>
<gene>
    <name evidence="2" type="ORF">SAMN02745245_01225</name>
</gene>